<proteinExistence type="predicted"/>
<evidence type="ECO:0000313" key="2">
    <source>
        <dbReference type="Proteomes" id="UP000272942"/>
    </source>
</evidence>
<accession>A0A183A108</accession>
<dbReference type="InterPro" id="IPR036691">
    <property type="entry name" value="Endo/exonu/phosph_ase_sf"/>
</dbReference>
<evidence type="ECO:0000313" key="3">
    <source>
        <dbReference type="WBParaSite" id="ECPE_0000064301-mRNA-1"/>
    </source>
</evidence>
<dbReference type="EMBL" id="UZAN01002435">
    <property type="protein sequence ID" value="VDP26057.1"/>
    <property type="molecule type" value="Genomic_DNA"/>
</dbReference>
<sequence>MGSEAIKTESLQLTGYCAYSSDKEDGRGGGGILLLVSDTLDQAEGNQMSTPNIQACSCTIQYTNCIVTVVGAYRAPLSDEEEDGQLLDYLTRRPKTYYNYVQSQGHSGVAVGNVVNAHGVSAAPSKEKTEFLKSFFEKVHLTELGRPLPDLLCRLPEQRMTPFVLEA</sequence>
<organism evidence="3">
    <name type="scientific">Echinostoma caproni</name>
    <dbReference type="NCBI Taxonomy" id="27848"/>
    <lineage>
        <taxon>Eukaryota</taxon>
        <taxon>Metazoa</taxon>
        <taxon>Spiralia</taxon>
        <taxon>Lophotrochozoa</taxon>
        <taxon>Platyhelminthes</taxon>
        <taxon>Trematoda</taxon>
        <taxon>Digenea</taxon>
        <taxon>Plagiorchiida</taxon>
        <taxon>Echinostomata</taxon>
        <taxon>Echinostomatoidea</taxon>
        <taxon>Echinostomatidae</taxon>
        <taxon>Echinostoma</taxon>
    </lineage>
</organism>
<dbReference type="Proteomes" id="UP000272942">
    <property type="component" value="Unassembled WGS sequence"/>
</dbReference>
<dbReference type="AlphaFoldDB" id="A0A183A108"/>
<protein>
    <submittedName>
        <fullName evidence="3">Villin-4</fullName>
    </submittedName>
</protein>
<keyword evidence="2" id="KW-1185">Reference proteome</keyword>
<gene>
    <name evidence="1" type="ORF">ECPE_LOCUS643</name>
</gene>
<dbReference type="WBParaSite" id="ECPE_0000064301-mRNA-1">
    <property type="protein sequence ID" value="ECPE_0000064301-mRNA-1"/>
    <property type="gene ID" value="ECPE_0000064301"/>
</dbReference>
<reference evidence="3" key="1">
    <citation type="submission" date="2016-06" db="UniProtKB">
        <authorList>
            <consortium name="WormBaseParasite"/>
        </authorList>
    </citation>
    <scope>IDENTIFICATION</scope>
</reference>
<name>A0A183A108_9TREM</name>
<dbReference type="Gene3D" id="3.60.10.10">
    <property type="entry name" value="Endonuclease/exonuclease/phosphatase"/>
    <property type="match status" value="1"/>
</dbReference>
<reference evidence="1 2" key="2">
    <citation type="submission" date="2018-11" db="EMBL/GenBank/DDBJ databases">
        <authorList>
            <consortium name="Pathogen Informatics"/>
        </authorList>
    </citation>
    <scope>NUCLEOTIDE SEQUENCE [LARGE SCALE GENOMIC DNA]</scope>
    <source>
        <strain evidence="1 2">Egypt</strain>
    </source>
</reference>
<evidence type="ECO:0000313" key="1">
    <source>
        <dbReference type="EMBL" id="VDP26057.1"/>
    </source>
</evidence>